<evidence type="ECO:0000313" key="2">
    <source>
        <dbReference type="EMBL" id="RCH78222.1"/>
    </source>
</evidence>
<organism evidence="2 3">
    <name type="scientific">Rhizopus stolonifer</name>
    <name type="common">Rhizopus nigricans</name>
    <dbReference type="NCBI Taxonomy" id="4846"/>
    <lineage>
        <taxon>Eukaryota</taxon>
        <taxon>Fungi</taxon>
        <taxon>Fungi incertae sedis</taxon>
        <taxon>Mucoromycota</taxon>
        <taxon>Mucoromycotina</taxon>
        <taxon>Mucoromycetes</taxon>
        <taxon>Mucorales</taxon>
        <taxon>Mucorineae</taxon>
        <taxon>Rhizopodaceae</taxon>
        <taxon>Rhizopus</taxon>
    </lineage>
</organism>
<feature type="non-terminal residue" evidence="2">
    <location>
        <position position="1"/>
    </location>
</feature>
<proteinExistence type="predicted"/>
<reference evidence="2 3" key="1">
    <citation type="journal article" date="2018" name="G3 (Bethesda)">
        <title>Phylogenetic and Phylogenomic Definition of Rhizopus Species.</title>
        <authorList>
            <person name="Gryganskyi A.P."/>
            <person name="Golan J."/>
            <person name="Dolatabadi S."/>
            <person name="Mondo S."/>
            <person name="Robb S."/>
            <person name="Idnurm A."/>
            <person name="Muszewska A."/>
            <person name="Steczkiewicz K."/>
            <person name="Masonjones S."/>
            <person name="Liao H.L."/>
            <person name="Gajdeczka M.T."/>
            <person name="Anike F."/>
            <person name="Vuek A."/>
            <person name="Anishchenko I.M."/>
            <person name="Voigt K."/>
            <person name="de Hoog G.S."/>
            <person name="Smith M.E."/>
            <person name="Heitman J."/>
            <person name="Vilgalys R."/>
            <person name="Stajich J.E."/>
        </authorList>
    </citation>
    <scope>NUCLEOTIDE SEQUENCE [LARGE SCALE GENOMIC DNA]</scope>
    <source>
        <strain evidence="2 3">LSU 92-RS-03</strain>
    </source>
</reference>
<feature type="compositionally biased region" description="Acidic residues" evidence="1">
    <location>
        <begin position="213"/>
        <end position="223"/>
    </location>
</feature>
<dbReference type="EMBL" id="PJQM01007412">
    <property type="protein sequence ID" value="RCH78222.1"/>
    <property type="molecule type" value="Genomic_DNA"/>
</dbReference>
<evidence type="ECO:0000313" key="3">
    <source>
        <dbReference type="Proteomes" id="UP000253551"/>
    </source>
</evidence>
<keyword evidence="3" id="KW-1185">Reference proteome</keyword>
<protein>
    <submittedName>
        <fullName evidence="2">Uncharacterized protein</fullName>
    </submittedName>
</protein>
<dbReference type="Gene3D" id="2.60.40.150">
    <property type="entry name" value="C2 domain"/>
    <property type="match status" value="1"/>
</dbReference>
<dbReference type="AlphaFoldDB" id="A0A367IKL4"/>
<dbReference type="OrthoDB" id="2221257at2759"/>
<feature type="compositionally biased region" description="Polar residues" evidence="1">
    <location>
        <begin position="160"/>
        <end position="169"/>
    </location>
</feature>
<comment type="caution">
    <text evidence="2">The sequence shown here is derived from an EMBL/GenBank/DDBJ whole genome shotgun (WGS) entry which is preliminary data.</text>
</comment>
<name>A0A367IKL4_RHIST</name>
<feature type="compositionally biased region" description="Acidic residues" evidence="1">
    <location>
        <begin position="186"/>
        <end position="202"/>
    </location>
</feature>
<dbReference type="Proteomes" id="UP000253551">
    <property type="component" value="Unassembled WGS sequence"/>
</dbReference>
<dbReference type="InterPro" id="IPR035892">
    <property type="entry name" value="C2_domain_sf"/>
</dbReference>
<evidence type="ECO:0000256" key="1">
    <source>
        <dbReference type="SAM" id="MobiDB-lite"/>
    </source>
</evidence>
<sequence>FNSQDDRELYITSRLNLKLPRAVDDLIPPNTRINTRPTPFTQTPKWRTALIYYLSKKVLYSLIKRQGTITLEIMSVSEEMQRENLGSVELQISHAKRVRLHRQNKEISQIQQFVINKGSWLAMENGRAQIKAGLFIVEMPYHASAEAINKEVGTPLQMPMRTSGQTPSNEGELGMEICSGMSDLFPGEDDFSSDGKDEDEEEIHSKSEYPQHEEDEEDEDEEGGNLLDEKSEYVVHDIEEEEEGRNYFIVGEGSEKYSFFFQLIEAKNMSSIMDSYNDVKRAFIRYVFADKEYEIQVNLLKDKWEIIEYQKNTPLQGSLEEAREWLSTQEKISILFMVEYTTGDQGLIAYSEVHVKGRGAGIVEQSFIIFDEQRMWHINDDKVFTALQLKMGLVKGWDALDDEMYAL</sequence>
<feature type="compositionally biased region" description="Basic and acidic residues" evidence="1">
    <location>
        <begin position="203"/>
        <end position="212"/>
    </location>
</feature>
<feature type="region of interest" description="Disordered" evidence="1">
    <location>
        <begin position="154"/>
        <end position="227"/>
    </location>
</feature>
<gene>
    <name evidence="2" type="ORF">CU098_002784</name>
</gene>
<accession>A0A367IKL4</accession>